<keyword evidence="3" id="KW-1185">Reference proteome</keyword>
<feature type="compositionally biased region" description="Polar residues" evidence="1">
    <location>
        <begin position="1"/>
        <end position="13"/>
    </location>
</feature>
<feature type="compositionally biased region" description="Pro residues" evidence="1">
    <location>
        <begin position="115"/>
        <end position="126"/>
    </location>
</feature>
<feature type="compositionally biased region" description="Low complexity" evidence="1">
    <location>
        <begin position="101"/>
        <end position="114"/>
    </location>
</feature>
<keyword evidence="2" id="KW-0418">Kinase</keyword>
<evidence type="ECO:0000313" key="3">
    <source>
        <dbReference type="Proteomes" id="UP001140949"/>
    </source>
</evidence>
<feature type="region of interest" description="Disordered" evidence="1">
    <location>
        <begin position="1"/>
        <end position="25"/>
    </location>
</feature>
<reference evidence="2" key="1">
    <citation type="journal article" date="2023" name="GigaByte">
        <title>Genome assembly of the bearded iris, Iris pallida Lam.</title>
        <authorList>
            <person name="Bruccoleri R.E."/>
            <person name="Oakeley E.J."/>
            <person name="Faust A.M.E."/>
            <person name="Altorfer M."/>
            <person name="Dessus-Babus S."/>
            <person name="Burckhardt D."/>
            <person name="Oertli M."/>
            <person name="Naumann U."/>
            <person name="Petersen F."/>
            <person name="Wong J."/>
        </authorList>
    </citation>
    <scope>NUCLEOTIDE SEQUENCE</scope>
    <source>
        <strain evidence="2">GSM-AAB239-AS_SAM_17_03QT</strain>
    </source>
</reference>
<comment type="caution">
    <text evidence="2">The sequence shown here is derived from an EMBL/GenBank/DDBJ whole genome shotgun (WGS) entry which is preliminary data.</text>
</comment>
<gene>
    <name evidence="2" type="ORF">M6B38_128345</name>
</gene>
<keyword evidence="2" id="KW-0675">Receptor</keyword>
<proteinExistence type="predicted"/>
<dbReference type="EMBL" id="JANAVB010022596">
    <property type="protein sequence ID" value="KAJ6823954.1"/>
    <property type="molecule type" value="Genomic_DNA"/>
</dbReference>
<name>A0AAX6G5B8_IRIPA</name>
<protein>
    <submittedName>
        <fullName evidence="2">Proline-rich receptor-like protein kinase PERK8</fullName>
    </submittedName>
</protein>
<evidence type="ECO:0000256" key="1">
    <source>
        <dbReference type="SAM" id="MobiDB-lite"/>
    </source>
</evidence>
<accession>A0AAX6G5B8</accession>
<dbReference type="AlphaFoldDB" id="A0AAX6G5B8"/>
<evidence type="ECO:0000313" key="2">
    <source>
        <dbReference type="EMBL" id="KAJ6823954.1"/>
    </source>
</evidence>
<reference evidence="2" key="2">
    <citation type="submission" date="2023-04" db="EMBL/GenBank/DDBJ databases">
        <authorList>
            <person name="Bruccoleri R.E."/>
            <person name="Oakeley E.J."/>
            <person name="Faust A.-M."/>
            <person name="Dessus-Babus S."/>
            <person name="Altorfer M."/>
            <person name="Burckhardt D."/>
            <person name="Oertli M."/>
            <person name="Naumann U."/>
            <person name="Petersen F."/>
            <person name="Wong J."/>
        </authorList>
    </citation>
    <scope>NUCLEOTIDE SEQUENCE</scope>
    <source>
        <strain evidence="2">GSM-AAB239-AS_SAM_17_03QT</strain>
        <tissue evidence="2">Leaf</tissue>
    </source>
</reference>
<feature type="region of interest" description="Disordered" evidence="1">
    <location>
        <begin position="101"/>
        <end position="137"/>
    </location>
</feature>
<organism evidence="2 3">
    <name type="scientific">Iris pallida</name>
    <name type="common">Sweet iris</name>
    <dbReference type="NCBI Taxonomy" id="29817"/>
    <lineage>
        <taxon>Eukaryota</taxon>
        <taxon>Viridiplantae</taxon>
        <taxon>Streptophyta</taxon>
        <taxon>Embryophyta</taxon>
        <taxon>Tracheophyta</taxon>
        <taxon>Spermatophyta</taxon>
        <taxon>Magnoliopsida</taxon>
        <taxon>Liliopsida</taxon>
        <taxon>Asparagales</taxon>
        <taxon>Iridaceae</taxon>
        <taxon>Iridoideae</taxon>
        <taxon>Irideae</taxon>
        <taxon>Iris</taxon>
    </lineage>
</organism>
<dbReference type="GO" id="GO:0016301">
    <property type="term" value="F:kinase activity"/>
    <property type="evidence" value="ECO:0007669"/>
    <property type="project" value="UniProtKB-KW"/>
</dbReference>
<dbReference type="Proteomes" id="UP001140949">
    <property type="component" value="Unassembled WGS sequence"/>
</dbReference>
<keyword evidence="2" id="KW-0808">Transferase</keyword>
<sequence length="155" mass="16266">MHLTMASPTTSLSPGRGSPSAMAEPPPFSSRFSSSFFLLLSSTFIQAIRAQPPPPVDHHLATGCCGAPPYAGAWPPPCWQARSRNLLRDCNCSSKRTAARPLRARAGSAAASPPASRPPWPCPHGPRAPATLPGSASPLPVRRIGDSCVWHGIPS</sequence>